<organism evidence="2 3">
    <name type="scientific">Aphis glycines</name>
    <name type="common">Soybean aphid</name>
    <dbReference type="NCBI Taxonomy" id="307491"/>
    <lineage>
        <taxon>Eukaryota</taxon>
        <taxon>Metazoa</taxon>
        <taxon>Ecdysozoa</taxon>
        <taxon>Arthropoda</taxon>
        <taxon>Hexapoda</taxon>
        <taxon>Insecta</taxon>
        <taxon>Pterygota</taxon>
        <taxon>Neoptera</taxon>
        <taxon>Paraneoptera</taxon>
        <taxon>Hemiptera</taxon>
        <taxon>Sternorrhyncha</taxon>
        <taxon>Aphidomorpha</taxon>
        <taxon>Aphidoidea</taxon>
        <taxon>Aphididae</taxon>
        <taxon>Aphidini</taxon>
        <taxon>Aphis</taxon>
        <taxon>Aphis</taxon>
    </lineage>
</organism>
<sequence length="279" mass="33238">MFGGGVKRYHISMLHKETNIINSVKRIVMRKIIRVCLSFDNHLLRQPVQLSTMYAHYHTSQILTTVRKWQIYKNNNDSKVIISLSRSRTALEYYKTLKGYDVLRSAYHKCLVHRIINYYCLQNLWYNHKQYCNLNLLFKLQIIDFFSFPKFFFSTPFIFKASAFFFLSGKNLEFICLTKNIIFNIITVNFSSICWSMEEPSFFVIRSSYFCNIVLCVEARSFKFSFRLLMLFAHDTIINCDCVYPDICSIVSDFYLLVYFLMLLIIFLKKKHSRHVNSI</sequence>
<reference evidence="2 3" key="1">
    <citation type="submission" date="2019-08" db="EMBL/GenBank/DDBJ databases">
        <title>The genome of the soybean aphid Biotype 1, its phylome, world population structure and adaptation to the North American continent.</title>
        <authorList>
            <person name="Giordano R."/>
            <person name="Donthu R.K."/>
            <person name="Hernandez A.G."/>
            <person name="Wright C.L."/>
            <person name="Zimin A.V."/>
        </authorList>
    </citation>
    <scope>NUCLEOTIDE SEQUENCE [LARGE SCALE GENOMIC DNA]</scope>
    <source>
        <tissue evidence="2">Whole aphids</tissue>
    </source>
</reference>
<evidence type="ECO:0000256" key="1">
    <source>
        <dbReference type="SAM" id="Phobius"/>
    </source>
</evidence>
<dbReference type="AlphaFoldDB" id="A0A6G0TK23"/>
<comment type="caution">
    <text evidence="2">The sequence shown here is derived from an EMBL/GenBank/DDBJ whole genome shotgun (WGS) entry which is preliminary data.</text>
</comment>
<feature type="transmembrane region" description="Helical" evidence="1">
    <location>
        <begin position="250"/>
        <end position="268"/>
    </location>
</feature>
<name>A0A6G0TK23_APHGL</name>
<keyword evidence="3" id="KW-1185">Reference proteome</keyword>
<dbReference type="EMBL" id="VYZN01000028">
    <property type="protein sequence ID" value="KAE9534368.1"/>
    <property type="molecule type" value="Genomic_DNA"/>
</dbReference>
<evidence type="ECO:0000313" key="3">
    <source>
        <dbReference type="Proteomes" id="UP000475862"/>
    </source>
</evidence>
<dbReference type="Proteomes" id="UP000475862">
    <property type="component" value="Unassembled WGS sequence"/>
</dbReference>
<keyword evidence="1" id="KW-0472">Membrane</keyword>
<proteinExistence type="predicted"/>
<protein>
    <submittedName>
        <fullName evidence="2">Uncharacterized protein</fullName>
    </submittedName>
</protein>
<keyword evidence="1" id="KW-0812">Transmembrane</keyword>
<gene>
    <name evidence="2" type="ORF">AGLY_008458</name>
</gene>
<keyword evidence="1" id="KW-1133">Transmembrane helix</keyword>
<accession>A0A6G0TK23</accession>
<evidence type="ECO:0000313" key="2">
    <source>
        <dbReference type="EMBL" id="KAE9534368.1"/>
    </source>
</evidence>